<dbReference type="EMBL" id="LXEN01000102">
    <property type="protein sequence ID" value="OAT26124.1"/>
    <property type="molecule type" value="Genomic_DNA"/>
</dbReference>
<accession>A0A198FNS9</accession>
<dbReference type="Proteomes" id="UP000094023">
    <property type="component" value="Unassembled WGS sequence"/>
</dbReference>
<keyword evidence="3" id="KW-1185">Reference proteome</keyword>
<dbReference type="OrthoDB" id="2990272at2"/>
<evidence type="ECO:0000256" key="1">
    <source>
        <dbReference type="SAM" id="MobiDB-lite"/>
    </source>
</evidence>
<feature type="region of interest" description="Disordered" evidence="1">
    <location>
        <begin position="116"/>
        <end position="149"/>
    </location>
</feature>
<dbReference type="STRING" id="1354337.M983_2178"/>
<sequence>MKIELATSLELKKDISADDADKLYSEGKITSKHLFECPESNCHAQVTCANLDRPKSLRKRIPHFKFVTEHSKECKIGLNEENESRGIRKDNEDPEALPFISNDLVDFDVSSPTKTKIKEDLSSDENNNTTKRIASKNNDENNINKQRHSKKRLSGLVNSFINKENFFLNLPEGKLHIRDFFIHVNDQKDINEYLDEPRIYFGKAWLRRKDDYYIVRFDKEMRSGKLKCKPTFFISNRMVEQSEYKRTSREELDKIALAKPIKPLYLFIFSELPPVKINSGDYINFKLDNLAYLYYKPWGKHNA</sequence>
<protein>
    <submittedName>
        <fullName evidence="2">Uncharacterized protein</fullName>
    </submittedName>
</protein>
<feature type="compositionally biased region" description="Polar residues" evidence="1">
    <location>
        <begin position="124"/>
        <end position="144"/>
    </location>
</feature>
<evidence type="ECO:0000313" key="3">
    <source>
        <dbReference type="Proteomes" id="UP000094023"/>
    </source>
</evidence>
<reference evidence="2 3" key="1">
    <citation type="submission" date="2016-04" db="EMBL/GenBank/DDBJ databases">
        <title>ATOL: Assembling a taxonomically balanced genome-scale reconstruction of the evolutionary history of the Enterobacteriaceae.</title>
        <authorList>
            <person name="Plunkett G.III."/>
            <person name="Neeno-Eckwall E.C."/>
            <person name="Glasner J.D."/>
            <person name="Perna N.T."/>
        </authorList>
    </citation>
    <scope>NUCLEOTIDE SEQUENCE [LARGE SCALE GENOMIC DNA]</scope>
    <source>
        <strain evidence="2 3">ATCC 19692</strain>
    </source>
</reference>
<evidence type="ECO:0000313" key="2">
    <source>
        <dbReference type="EMBL" id="OAT26124.1"/>
    </source>
</evidence>
<proteinExistence type="predicted"/>
<name>A0A198FNS9_9GAMM</name>
<dbReference type="RefSeq" id="WP_066750341.1">
    <property type="nucleotide sequence ID" value="NZ_LXEN01000102.1"/>
</dbReference>
<dbReference type="AlphaFoldDB" id="A0A198FNS9"/>
<organism evidence="2 3">
    <name type="scientific">Proteus myxofaciens ATCC 19692</name>
    <dbReference type="NCBI Taxonomy" id="1354337"/>
    <lineage>
        <taxon>Bacteria</taxon>
        <taxon>Pseudomonadati</taxon>
        <taxon>Pseudomonadota</taxon>
        <taxon>Gammaproteobacteria</taxon>
        <taxon>Enterobacterales</taxon>
        <taxon>Morganellaceae</taxon>
        <taxon>Proteus</taxon>
    </lineage>
</organism>
<gene>
    <name evidence="2" type="ORF">M983_2178</name>
</gene>
<dbReference type="PATRIC" id="fig|1354337.4.peg.2230"/>
<comment type="caution">
    <text evidence="2">The sequence shown here is derived from an EMBL/GenBank/DDBJ whole genome shotgun (WGS) entry which is preliminary data.</text>
</comment>